<sequence length="261" mass="30460">DAIKHYQENNHLLDFKQILDKINKDLKEISKFDTVATRREKAKLIICNWKFVPTLIWQKLNNCLLFGHELFVPAKPYTASRSEDNNMQDLIAERNVLVVQQQNEIIKTAVVRDQVVRTALSRQLENFKSERTQTSNDLERFTDKNYETSNENGTSNLKEKPQQSITSLLPKKTVEKNITDEDLINSVNDASDTFGQVEFPSFYSKLKTTWDNQDITNYHVIDLGDEDTLCQVHDLLDEDELKLLFRRLVLDDEEIHIDEKT</sequence>
<name>A0ACA9RPK1_9GLOM</name>
<comment type="caution">
    <text evidence="1">The sequence shown here is derived from an EMBL/GenBank/DDBJ whole genome shotgun (WGS) entry which is preliminary data.</text>
</comment>
<gene>
    <name evidence="1" type="ORF">RPERSI_LOCUS21280</name>
</gene>
<evidence type="ECO:0000313" key="1">
    <source>
        <dbReference type="EMBL" id="CAG8802269.1"/>
    </source>
</evidence>
<reference evidence="1" key="1">
    <citation type="submission" date="2021-06" db="EMBL/GenBank/DDBJ databases">
        <authorList>
            <person name="Kallberg Y."/>
            <person name="Tangrot J."/>
            <person name="Rosling A."/>
        </authorList>
    </citation>
    <scope>NUCLEOTIDE SEQUENCE</scope>
    <source>
        <strain evidence="1">MA461A</strain>
    </source>
</reference>
<protein>
    <submittedName>
        <fullName evidence="1">7694_t:CDS:1</fullName>
    </submittedName>
</protein>
<keyword evidence="2" id="KW-1185">Reference proteome</keyword>
<dbReference type="EMBL" id="CAJVQC010061973">
    <property type="protein sequence ID" value="CAG8802269.1"/>
    <property type="molecule type" value="Genomic_DNA"/>
</dbReference>
<feature type="non-terminal residue" evidence="1">
    <location>
        <position position="261"/>
    </location>
</feature>
<feature type="non-terminal residue" evidence="1">
    <location>
        <position position="1"/>
    </location>
</feature>
<accession>A0ACA9RPK1</accession>
<dbReference type="Proteomes" id="UP000789920">
    <property type="component" value="Unassembled WGS sequence"/>
</dbReference>
<proteinExistence type="predicted"/>
<organism evidence="1 2">
    <name type="scientific">Racocetra persica</name>
    <dbReference type="NCBI Taxonomy" id="160502"/>
    <lineage>
        <taxon>Eukaryota</taxon>
        <taxon>Fungi</taxon>
        <taxon>Fungi incertae sedis</taxon>
        <taxon>Mucoromycota</taxon>
        <taxon>Glomeromycotina</taxon>
        <taxon>Glomeromycetes</taxon>
        <taxon>Diversisporales</taxon>
        <taxon>Gigasporaceae</taxon>
        <taxon>Racocetra</taxon>
    </lineage>
</organism>
<evidence type="ECO:0000313" key="2">
    <source>
        <dbReference type="Proteomes" id="UP000789920"/>
    </source>
</evidence>